<protein>
    <submittedName>
        <fullName evidence="2">Uncharacterized protein</fullName>
    </submittedName>
</protein>
<sequence>MGQRFAGAADGRREPAGRGRALRPGAVLLVRAVRAVRAVRRAPHRRRHAGAARRPGQRCLVGVLAAGRRCAGRGAGGRPAARPGAGAQADRPFRRGGPGAGRGPHGAAGGGGRPGLSRAGAGAWAGMARRRPDGGAPQRLSAAGGRLVP</sequence>
<dbReference type="AlphaFoldDB" id="A0A9W4EDW7"/>
<feature type="region of interest" description="Disordered" evidence="1">
    <location>
        <begin position="71"/>
        <end position="149"/>
    </location>
</feature>
<organism evidence="2 3">
    <name type="scientific">Actinacidiphila bryophytorum</name>
    <dbReference type="NCBI Taxonomy" id="1436133"/>
    <lineage>
        <taxon>Bacteria</taxon>
        <taxon>Bacillati</taxon>
        <taxon>Actinomycetota</taxon>
        <taxon>Actinomycetes</taxon>
        <taxon>Kitasatosporales</taxon>
        <taxon>Streptomycetaceae</taxon>
        <taxon>Actinacidiphila</taxon>
    </lineage>
</organism>
<comment type="caution">
    <text evidence="2">The sequence shown here is derived from an EMBL/GenBank/DDBJ whole genome shotgun (WGS) entry which is preliminary data.</text>
</comment>
<gene>
    <name evidence="2" type="ORF">SBRY_20858</name>
</gene>
<feature type="compositionally biased region" description="Low complexity" evidence="1">
    <location>
        <begin position="115"/>
        <end position="127"/>
    </location>
</feature>
<name>A0A9W4EDW7_9ACTN</name>
<feature type="compositionally biased region" description="Low complexity" evidence="1">
    <location>
        <begin position="78"/>
        <end position="90"/>
    </location>
</feature>
<dbReference type="Proteomes" id="UP001153328">
    <property type="component" value="Unassembled WGS sequence"/>
</dbReference>
<accession>A0A9W4EDW7</accession>
<dbReference type="EMBL" id="CAJVAX010000012">
    <property type="protein sequence ID" value="CAG7632260.1"/>
    <property type="molecule type" value="Genomic_DNA"/>
</dbReference>
<feature type="region of interest" description="Disordered" evidence="1">
    <location>
        <begin position="1"/>
        <end position="23"/>
    </location>
</feature>
<proteinExistence type="predicted"/>
<feature type="compositionally biased region" description="Gly residues" evidence="1">
    <location>
        <begin position="96"/>
        <end position="114"/>
    </location>
</feature>
<evidence type="ECO:0000313" key="3">
    <source>
        <dbReference type="Proteomes" id="UP001153328"/>
    </source>
</evidence>
<reference evidence="2" key="1">
    <citation type="submission" date="2021-06" db="EMBL/GenBank/DDBJ databases">
        <authorList>
            <person name="Arsene-Ploetze F."/>
        </authorList>
    </citation>
    <scope>NUCLEOTIDE SEQUENCE</scope>
    <source>
        <strain evidence="2">SBRY1</strain>
    </source>
</reference>
<evidence type="ECO:0000313" key="2">
    <source>
        <dbReference type="EMBL" id="CAG7632260.1"/>
    </source>
</evidence>
<keyword evidence="3" id="KW-1185">Reference proteome</keyword>
<evidence type="ECO:0000256" key="1">
    <source>
        <dbReference type="SAM" id="MobiDB-lite"/>
    </source>
</evidence>